<keyword evidence="1" id="KW-0812">Transmembrane</keyword>
<keyword evidence="1" id="KW-1133">Transmembrane helix</keyword>
<dbReference type="EMBL" id="QGKV02000832">
    <property type="protein sequence ID" value="KAF3550255.1"/>
    <property type="molecule type" value="Genomic_DNA"/>
</dbReference>
<reference evidence="2 3" key="1">
    <citation type="journal article" date="2020" name="BMC Genomics">
        <title>Intraspecific diversification of the crop wild relative Brassica cretica Lam. using demographic model selection.</title>
        <authorList>
            <person name="Kioukis A."/>
            <person name="Michalopoulou V.A."/>
            <person name="Briers L."/>
            <person name="Pirintsos S."/>
            <person name="Studholme D.J."/>
            <person name="Pavlidis P."/>
            <person name="Sarris P.F."/>
        </authorList>
    </citation>
    <scope>NUCLEOTIDE SEQUENCE [LARGE SCALE GENOMIC DNA]</scope>
    <source>
        <strain evidence="3">cv. PFS-1207/04</strain>
    </source>
</reference>
<proteinExistence type="predicted"/>
<feature type="transmembrane region" description="Helical" evidence="1">
    <location>
        <begin position="42"/>
        <end position="68"/>
    </location>
</feature>
<accession>A0ABQ7CD74</accession>
<evidence type="ECO:0008006" key="4">
    <source>
        <dbReference type="Google" id="ProtNLM"/>
    </source>
</evidence>
<keyword evidence="1" id="KW-0472">Membrane</keyword>
<name>A0ABQ7CD74_BRACR</name>
<comment type="caution">
    <text evidence="2">The sequence shown here is derived from an EMBL/GenBank/DDBJ whole genome shotgun (WGS) entry which is preliminary data.</text>
</comment>
<evidence type="ECO:0000256" key="1">
    <source>
        <dbReference type="SAM" id="Phobius"/>
    </source>
</evidence>
<sequence>MLLFFIAFLTLRFLSVDVFKVVFFVVGLSLIPPSRLGFQDMVFAFIAACVSVTLSFAMFATLAGGCAYRSLCMSLPALW</sequence>
<evidence type="ECO:0000313" key="2">
    <source>
        <dbReference type="EMBL" id="KAF3550255.1"/>
    </source>
</evidence>
<keyword evidence="3" id="KW-1185">Reference proteome</keyword>
<dbReference type="Proteomes" id="UP000266723">
    <property type="component" value="Unassembled WGS sequence"/>
</dbReference>
<organism evidence="2 3">
    <name type="scientific">Brassica cretica</name>
    <name type="common">Mustard</name>
    <dbReference type="NCBI Taxonomy" id="69181"/>
    <lineage>
        <taxon>Eukaryota</taxon>
        <taxon>Viridiplantae</taxon>
        <taxon>Streptophyta</taxon>
        <taxon>Embryophyta</taxon>
        <taxon>Tracheophyta</taxon>
        <taxon>Spermatophyta</taxon>
        <taxon>Magnoliopsida</taxon>
        <taxon>eudicotyledons</taxon>
        <taxon>Gunneridae</taxon>
        <taxon>Pentapetalae</taxon>
        <taxon>rosids</taxon>
        <taxon>malvids</taxon>
        <taxon>Brassicales</taxon>
        <taxon>Brassicaceae</taxon>
        <taxon>Brassiceae</taxon>
        <taxon>Brassica</taxon>
    </lineage>
</organism>
<evidence type="ECO:0000313" key="3">
    <source>
        <dbReference type="Proteomes" id="UP000266723"/>
    </source>
</evidence>
<protein>
    <recommendedName>
        <fullName evidence="4">CASP-like protein</fullName>
    </recommendedName>
</protein>
<gene>
    <name evidence="2" type="ORF">DY000_02010374</name>
</gene>